<feature type="compositionally biased region" description="Gly residues" evidence="1">
    <location>
        <begin position="94"/>
        <end position="105"/>
    </location>
</feature>
<feature type="region of interest" description="Disordered" evidence="1">
    <location>
        <begin position="74"/>
        <end position="120"/>
    </location>
</feature>
<dbReference type="EMBL" id="REGN01005624">
    <property type="protein sequence ID" value="RNA12741.1"/>
    <property type="molecule type" value="Genomic_DNA"/>
</dbReference>
<gene>
    <name evidence="2" type="ORF">BpHYR1_032130</name>
</gene>
<sequence length="120" mass="12731">MNQSQLLVDQNNQYVVSTTPSGLNNSASSSSASSTPSSSCSSGHRPQTIIANDFDFLECTNTINLVDKNCFFFNSQPDESQHDGVPQPEPERAGAGGERGHGGGVLVRQLQQPAVPEPGR</sequence>
<evidence type="ECO:0000256" key="1">
    <source>
        <dbReference type="SAM" id="MobiDB-lite"/>
    </source>
</evidence>
<accession>A0A3M7QNU3</accession>
<reference evidence="2 3" key="1">
    <citation type="journal article" date="2018" name="Sci. Rep.">
        <title>Genomic signatures of local adaptation to the degree of environmental predictability in rotifers.</title>
        <authorList>
            <person name="Franch-Gras L."/>
            <person name="Hahn C."/>
            <person name="Garcia-Roger E.M."/>
            <person name="Carmona M.J."/>
            <person name="Serra M."/>
            <person name="Gomez A."/>
        </authorList>
    </citation>
    <scope>NUCLEOTIDE SEQUENCE [LARGE SCALE GENOMIC DNA]</scope>
    <source>
        <strain evidence="2">HYR1</strain>
    </source>
</reference>
<feature type="compositionally biased region" description="Low complexity" evidence="1">
    <location>
        <begin position="19"/>
        <end position="43"/>
    </location>
</feature>
<dbReference type="Proteomes" id="UP000276133">
    <property type="component" value="Unassembled WGS sequence"/>
</dbReference>
<feature type="compositionally biased region" description="Polar residues" evidence="1">
    <location>
        <begin position="1"/>
        <end position="18"/>
    </location>
</feature>
<proteinExistence type="predicted"/>
<feature type="region of interest" description="Disordered" evidence="1">
    <location>
        <begin position="1"/>
        <end position="46"/>
    </location>
</feature>
<protein>
    <submittedName>
        <fullName evidence="2">Uncharacterized protein</fullName>
    </submittedName>
</protein>
<organism evidence="2 3">
    <name type="scientific">Brachionus plicatilis</name>
    <name type="common">Marine rotifer</name>
    <name type="synonym">Brachionus muelleri</name>
    <dbReference type="NCBI Taxonomy" id="10195"/>
    <lineage>
        <taxon>Eukaryota</taxon>
        <taxon>Metazoa</taxon>
        <taxon>Spiralia</taxon>
        <taxon>Gnathifera</taxon>
        <taxon>Rotifera</taxon>
        <taxon>Eurotatoria</taxon>
        <taxon>Monogononta</taxon>
        <taxon>Pseudotrocha</taxon>
        <taxon>Ploima</taxon>
        <taxon>Brachionidae</taxon>
        <taxon>Brachionus</taxon>
    </lineage>
</organism>
<feature type="non-terminal residue" evidence="2">
    <location>
        <position position="120"/>
    </location>
</feature>
<evidence type="ECO:0000313" key="3">
    <source>
        <dbReference type="Proteomes" id="UP000276133"/>
    </source>
</evidence>
<name>A0A3M7QNU3_BRAPC</name>
<keyword evidence="3" id="KW-1185">Reference proteome</keyword>
<dbReference type="AlphaFoldDB" id="A0A3M7QNU3"/>
<comment type="caution">
    <text evidence="2">The sequence shown here is derived from an EMBL/GenBank/DDBJ whole genome shotgun (WGS) entry which is preliminary data.</text>
</comment>
<evidence type="ECO:0000313" key="2">
    <source>
        <dbReference type="EMBL" id="RNA12741.1"/>
    </source>
</evidence>